<dbReference type="RefSeq" id="WP_166249199.1">
    <property type="nucleotide sequence ID" value="NZ_CP049616.1"/>
</dbReference>
<dbReference type="Proteomes" id="UP000502928">
    <property type="component" value="Chromosome"/>
</dbReference>
<keyword evidence="2" id="KW-1185">Reference proteome</keyword>
<name>A0A6G7J4L2_9FLAO</name>
<organism evidence="1 2">
    <name type="scientific">Flagellimonas oceani</name>
    <dbReference type="NCBI Taxonomy" id="2698672"/>
    <lineage>
        <taxon>Bacteria</taxon>
        <taxon>Pseudomonadati</taxon>
        <taxon>Bacteroidota</taxon>
        <taxon>Flavobacteriia</taxon>
        <taxon>Flavobacteriales</taxon>
        <taxon>Flavobacteriaceae</taxon>
        <taxon>Flagellimonas</taxon>
    </lineage>
</organism>
<dbReference type="EMBL" id="CP049616">
    <property type="protein sequence ID" value="QII45813.1"/>
    <property type="molecule type" value="Genomic_DNA"/>
</dbReference>
<dbReference type="KEGG" id="mut:GVT53_14395"/>
<gene>
    <name evidence="1" type="ORF">GVT53_14395</name>
</gene>
<reference evidence="1 2" key="1">
    <citation type="submission" date="2020-02" db="EMBL/GenBank/DDBJ databases">
        <title>Complete genome of Muricauda sp. 501str8.</title>
        <authorList>
            <person name="Dong B."/>
            <person name="Zhu S."/>
            <person name="Yang J."/>
            <person name="Chen J."/>
        </authorList>
    </citation>
    <scope>NUCLEOTIDE SEQUENCE [LARGE SCALE GENOMIC DNA]</scope>
    <source>
        <strain evidence="1 2">501str8</strain>
    </source>
</reference>
<proteinExistence type="predicted"/>
<protein>
    <submittedName>
        <fullName evidence="1">DUF748 domain-containing protein</fullName>
    </submittedName>
</protein>
<evidence type="ECO:0000313" key="2">
    <source>
        <dbReference type="Proteomes" id="UP000502928"/>
    </source>
</evidence>
<dbReference type="AlphaFoldDB" id="A0A6G7J4L2"/>
<accession>A0A6G7J4L2</accession>
<sequence>MPKNKNSRILKIIGGTILLLVLAGVAAQLFFSNKVKNILNEKVPEALNLTYADISTNVFLGKISLKEVSGNDPDNTIDFKAASITLSGLEYLPLIQNGDITIGEIYLGAPEVVFHQKEKDTTSKANTSEPSKKYLVENFRIENGSFHMLNKKLDSTATVQGIALTLSNINFDKNTAKEKIPFAYGDYQLRTEKGYFSMSPLEFIEFKKMQLTPDNGGFEQFVLRTKYTKAELSRRLAMEHDHYDLIIDSIALKDWNFGVDDELPYFHMGHMQLQRPVFYVYRDKLLPDDESHKKLYNQALRNLKLDLQVDTVQISNGKIGYEERVKEDIEPKNLMFTEIDAIVSNLHSRGTGDVVVDVNAKLMDNGPFSLGWTFDPQNMSNHFTAKGSLSNFQSQSINPFLKSNLGAEVKGTVQQLYFTISGNELESQGDMKMKYENFEFIVLKKDRLGVNKLLTAVVNLFANNGDKTDEDGFRYGSFKVGRNQDKSFFNYLWINLQEGLVSTMTGRGKKRKN</sequence>
<evidence type="ECO:0000313" key="1">
    <source>
        <dbReference type="EMBL" id="QII45813.1"/>
    </source>
</evidence>